<dbReference type="InParanoid" id="S8EGB9"/>
<dbReference type="AlphaFoldDB" id="S8EGB9"/>
<keyword evidence="2" id="KW-1185">Reference proteome</keyword>
<evidence type="ECO:0000313" key="2">
    <source>
        <dbReference type="Proteomes" id="UP000015241"/>
    </source>
</evidence>
<dbReference type="HOGENOM" id="CLU_2589794_0_0_1"/>
<evidence type="ECO:0000313" key="1">
    <source>
        <dbReference type="EMBL" id="EPT03338.1"/>
    </source>
</evidence>
<name>S8EGB9_FOMSC</name>
<organism evidence="1 2">
    <name type="scientific">Fomitopsis schrenkii</name>
    <name type="common">Brown rot fungus</name>
    <dbReference type="NCBI Taxonomy" id="2126942"/>
    <lineage>
        <taxon>Eukaryota</taxon>
        <taxon>Fungi</taxon>
        <taxon>Dikarya</taxon>
        <taxon>Basidiomycota</taxon>
        <taxon>Agaricomycotina</taxon>
        <taxon>Agaricomycetes</taxon>
        <taxon>Polyporales</taxon>
        <taxon>Fomitopsis</taxon>
    </lineage>
</organism>
<proteinExistence type="predicted"/>
<accession>S8EGB9</accession>
<gene>
    <name evidence="1" type="ORF">FOMPIDRAFT_89017</name>
</gene>
<dbReference type="Proteomes" id="UP000015241">
    <property type="component" value="Unassembled WGS sequence"/>
</dbReference>
<sequence>MKVHLKNKQVCGDFIVGVLQPIYGQIAVPDIARLAEWQVLLYFATMCDARQLSRPEKAERHLVAAHYRASSEPLLHYFAS</sequence>
<protein>
    <submittedName>
        <fullName evidence="1">Uncharacterized protein</fullName>
    </submittedName>
</protein>
<reference evidence="1 2" key="1">
    <citation type="journal article" date="2012" name="Science">
        <title>The Paleozoic origin of enzymatic lignin decomposition reconstructed from 31 fungal genomes.</title>
        <authorList>
            <person name="Floudas D."/>
            <person name="Binder M."/>
            <person name="Riley R."/>
            <person name="Barry K."/>
            <person name="Blanchette R.A."/>
            <person name="Henrissat B."/>
            <person name="Martinez A.T."/>
            <person name="Otillar R."/>
            <person name="Spatafora J.W."/>
            <person name="Yadav J.S."/>
            <person name="Aerts A."/>
            <person name="Benoit I."/>
            <person name="Boyd A."/>
            <person name="Carlson A."/>
            <person name="Copeland A."/>
            <person name="Coutinho P.M."/>
            <person name="de Vries R.P."/>
            <person name="Ferreira P."/>
            <person name="Findley K."/>
            <person name="Foster B."/>
            <person name="Gaskell J."/>
            <person name="Glotzer D."/>
            <person name="Gorecki P."/>
            <person name="Heitman J."/>
            <person name="Hesse C."/>
            <person name="Hori C."/>
            <person name="Igarashi K."/>
            <person name="Jurgens J.A."/>
            <person name="Kallen N."/>
            <person name="Kersten P."/>
            <person name="Kohler A."/>
            <person name="Kuees U."/>
            <person name="Kumar T.K.A."/>
            <person name="Kuo A."/>
            <person name="LaButti K."/>
            <person name="Larrondo L.F."/>
            <person name="Lindquist E."/>
            <person name="Ling A."/>
            <person name="Lombard V."/>
            <person name="Lucas S."/>
            <person name="Lundell T."/>
            <person name="Martin R."/>
            <person name="McLaughlin D.J."/>
            <person name="Morgenstern I."/>
            <person name="Morin E."/>
            <person name="Murat C."/>
            <person name="Nagy L.G."/>
            <person name="Nolan M."/>
            <person name="Ohm R.A."/>
            <person name="Patyshakuliyeva A."/>
            <person name="Rokas A."/>
            <person name="Ruiz-Duenas F.J."/>
            <person name="Sabat G."/>
            <person name="Salamov A."/>
            <person name="Samejima M."/>
            <person name="Schmutz J."/>
            <person name="Slot J.C."/>
            <person name="St John F."/>
            <person name="Stenlid J."/>
            <person name="Sun H."/>
            <person name="Sun S."/>
            <person name="Syed K."/>
            <person name="Tsang A."/>
            <person name="Wiebenga A."/>
            <person name="Young D."/>
            <person name="Pisabarro A."/>
            <person name="Eastwood D.C."/>
            <person name="Martin F."/>
            <person name="Cullen D."/>
            <person name="Grigoriev I.V."/>
            <person name="Hibbett D.S."/>
        </authorList>
    </citation>
    <scope>NUCLEOTIDE SEQUENCE</scope>
    <source>
        <strain evidence="2">FP-58527</strain>
    </source>
</reference>
<dbReference type="EMBL" id="KE504130">
    <property type="protein sequence ID" value="EPT03338.1"/>
    <property type="molecule type" value="Genomic_DNA"/>
</dbReference>